<organism evidence="1 2">
    <name type="scientific">Nicotiana tabacum</name>
    <name type="common">Common tobacco</name>
    <dbReference type="NCBI Taxonomy" id="4097"/>
    <lineage>
        <taxon>Eukaryota</taxon>
        <taxon>Viridiplantae</taxon>
        <taxon>Streptophyta</taxon>
        <taxon>Embryophyta</taxon>
        <taxon>Tracheophyta</taxon>
        <taxon>Spermatophyta</taxon>
        <taxon>Magnoliopsida</taxon>
        <taxon>eudicotyledons</taxon>
        <taxon>Gunneridae</taxon>
        <taxon>Pentapetalae</taxon>
        <taxon>asterids</taxon>
        <taxon>lamiids</taxon>
        <taxon>Solanales</taxon>
        <taxon>Solanaceae</taxon>
        <taxon>Nicotianoideae</taxon>
        <taxon>Nicotianeae</taxon>
        <taxon>Nicotiana</taxon>
    </lineage>
</organism>
<gene>
    <name evidence="2" type="primary">LOC142171658</name>
</gene>
<dbReference type="RefSeq" id="XP_075091429.1">
    <property type="nucleotide sequence ID" value="XM_075235328.1"/>
</dbReference>
<reference evidence="1" key="1">
    <citation type="journal article" date="2014" name="Nat. Commun.">
        <title>The tobacco genome sequence and its comparison with those of tomato and potato.</title>
        <authorList>
            <person name="Sierro N."/>
            <person name="Battey J.N."/>
            <person name="Ouadi S."/>
            <person name="Bakaher N."/>
            <person name="Bovet L."/>
            <person name="Willig A."/>
            <person name="Goepfert S."/>
            <person name="Peitsch M.C."/>
            <person name="Ivanov N.V."/>
        </authorList>
    </citation>
    <scope>NUCLEOTIDE SEQUENCE [LARGE SCALE GENOMIC DNA]</scope>
</reference>
<reference evidence="2" key="2">
    <citation type="submission" date="2025-08" db="UniProtKB">
        <authorList>
            <consortium name="RefSeq"/>
        </authorList>
    </citation>
    <scope>IDENTIFICATION</scope>
    <source>
        <tissue evidence="2">Leaf</tissue>
    </source>
</reference>
<protein>
    <submittedName>
        <fullName evidence="2">Protein DETOXIFICATION 14-like</fullName>
    </submittedName>
</protein>
<name>A0AC58T2H6_TOBAC</name>
<evidence type="ECO:0000313" key="2">
    <source>
        <dbReference type="RefSeq" id="XP_075091429.1"/>
    </source>
</evidence>
<proteinExistence type="predicted"/>
<keyword evidence="1" id="KW-1185">Reference proteome</keyword>
<dbReference type="Proteomes" id="UP000790787">
    <property type="component" value="Chromosome 17"/>
</dbReference>
<sequence>MGRALLPLNNEISKKAVFKEVSRIAIPMIVVHLCQFLLRYAPMVMLGHLSELSFSSASIATSYCNVTGFAILFGLATGSITLCGQAYGARQYQKVGTITCAAIIFLLFACLPVSLIWIFTGKLLLWIGQDPLISVEAGKYSIYLIPTLVPYAILQSLVCYFQTQSLIIPMVWTSVASLCFNVPISWALVFKYELGASGAAMAIGSSYWLNVILLVIYLKYSSTCQKTRPFFSKDVFLVMPEFFQFAIPSAAMVCLKWWATELILLFCGLLPNPQLETSVQSICLTTTSLHYFIPCSFSAAARFSLPTYFLTMTFLV</sequence>
<evidence type="ECO:0000313" key="1">
    <source>
        <dbReference type="Proteomes" id="UP000790787"/>
    </source>
</evidence>
<accession>A0AC58T2H6</accession>